<proteinExistence type="predicted"/>
<keyword evidence="2" id="KW-1185">Reference proteome</keyword>
<name>A0ABN9XR69_9DINO</name>
<gene>
    <name evidence="1" type="ORF">PCOR1329_LOCUS79064</name>
</gene>
<sequence length="62" mass="6096">MARCYNGVTYLAAKAATELPLDAACAVLFAVVVHWLCALRADLPSFAAGVGGGGGAGQGSQG</sequence>
<accession>A0ABN9XR69</accession>
<comment type="caution">
    <text evidence="1">The sequence shown here is derived from an EMBL/GenBank/DDBJ whole genome shotgun (WGS) entry which is preliminary data.</text>
</comment>
<dbReference type="EMBL" id="CAUYUJ010021071">
    <property type="protein sequence ID" value="CAK0902461.1"/>
    <property type="molecule type" value="Genomic_DNA"/>
</dbReference>
<protein>
    <submittedName>
        <fullName evidence="1">Uncharacterized protein</fullName>
    </submittedName>
</protein>
<evidence type="ECO:0000313" key="2">
    <source>
        <dbReference type="Proteomes" id="UP001189429"/>
    </source>
</evidence>
<reference evidence="1" key="1">
    <citation type="submission" date="2023-10" db="EMBL/GenBank/DDBJ databases">
        <authorList>
            <person name="Chen Y."/>
            <person name="Shah S."/>
            <person name="Dougan E. K."/>
            <person name="Thang M."/>
            <person name="Chan C."/>
        </authorList>
    </citation>
    <scope>NUCLEOTIDE SEQUENCE [LARGE SCALE GENOMIC DNA]</scope>
</reference>
<evidence type="ECO:0000313" key="1">
    <source>
        <dbReference type="EMBL" id="CAK0902461.1"/>
    </source>
</evidence>
<organism evidence="1 2">
    <name type="scientific">Prorocentrum cordatum</name>
    <dbReference type="NCBI Taxonomy" id="2364126"/>
    <lineage>
        <taxon>Eukaryota</taxon>
        <taxon>Sar</taxon>
        <taxon>Alveolata</taxon>
        <taxon>Dinophyceae</taxon>
        <taxon>Prorocentrales</taxon>
        <taxon>Prorocentraceae</taxon>
        <taxon>Prorocentrum</taxon>
    </lineage>
</organism>
<dbReference type="Proteomes" id="UP001189429">
    <property type="component" value="Unassembled WGS sequence"/>
</dbReference>